<keyword evidence="1" id="KW-0812">Transmembrane</keyword>
<dbReference type="EMBL" id="CAQQ02091794">
    <property type="status" value="NOT_ANNOTATED_CDS"/>
    <property type="molecule type" value="Genomic_DNA"/>
</dbReference>
<keyword evidence="1" id="KW-0472">Membrane</keyword>
<dbReference type="Proteomes" id="UP000015102">
    <property type="component" value="Unassembled WGS sequence"/>
</dbReference>
<proteinExistence type="predicted"/>
<keyword evidence="3" id="KW-1185">Reference proteome</keyword>
<evidence type="ECO:0000313" key="3">
    <source>
        <dbReference type="Proteomes" id="UP000015102"/>
    </source>
</evidence>
<name>T1GFG1_MEGSC</name>
<keyword evidence="1" id="KW-1133">Transmembrane helix</keyword>
<dbReference type="EMBL" id="CAQQ02091793">
    <property type="status" value="NOT_ANNOTATED_CDS"/>
    <property type="molecule type" value="Genomic_DNA"/>
</dbReference>
<dbReference type="HOGENOM" id="CLU_2815368_0_0_1"/>
<protein>
    <submittedName>
        <fullName evidence="2">Uncharacterized protein</fullName>
    </submittedName>
</protein>
<reference evidence="2" key="2">
    <citation type="submission" date="2015-06" db="UniProtKB">
        <authorList>
            <consortium name="EnsemblMetazoa"/>
        </authorList>
    </citation>
    <scope>IDENTIFICATION</scope>
</reference>
<organism evidence="2 3">
    <name type="scientific">Megaselia scalaris</name>
    <name type="common">Humpbacked fly</name>
    <name type="synonym">Phora scalaris</name>
    <dbReference type="NCBI Taxonomy" id="36166"/>
    <lineage>
        <taxon>Eukaryota</taxon>
        <taxon>Metazoa</taxon>
        <taxon>Ecdysozoa</taxon>
        <taxon>Arthropoda</taxon>
        <taxon>Hexapoda</taxon>
        <taxon>Insecta</taxon>
        <taxon>Pterygota</taxon>
        <taxon>Neoptera</taxon>
        <taxon>Endopterygota</taxon>
        <taxon>Diptera</taxon>
        <taxon>Brachycera</taxon>
        <taxon>Muscomorpha</taxon>
        <taxon>Platypezoidea</taxon>
        <taxon>Phoridae</taxon>
        <taxon>Megaseliini</taxon>
        <taxon>Megaselia</taxon>
    </lineage>
</organism>
<evidence type="ECO:0000256" key="1">
    <source>
        <dbReference type="SAM" id="Phobius"/>
    </source>
</evidence>
<sequence>MAGSSLWTGGFGTKNYYYKGRVEIPPGPSTILSDERGWALSVIYLTLKYGAGCLVVCLFGAVSTLKL</sequence>
<accession>T1GFG1</accession>
<dbReference type="AlphaFoldDB" id="T1GFG1"/>
<dbReference type="EnsemblMetazoa" id="MESCA002102-RA">
    <property type="protein sequence ID" value="MESCA002102-PA"/>
    <property type="gene ID" value="MESCA002102"/>
</dbReference>
<evidence type="ECO:0000313" key="2">
    <source>
        <dbReference type="EnsemblMetazoa" id="MESCA002102-PA"/>
    </source>
</evidence>
<feature type="transmembrane region" description="Helical" evidence="1">
    <location>
        <begin position="38"/>
        <end position="62"/>
    </location>
</feature>
<reference evidence="3" key="1">
    <citation type="submission" date="2013-02" db="EMBL/GenBank/DDBJ databases">
        <authorList>
            <person name="Hughes D."/>
        </authorList>
    </citation>
    <scope>NUCLEOTIDE SEQUENCE</scope>
    <source>
        <strain>Durham</strain>
        <strain evidence="3">NC isolate 2 -- Noor lab</strain>
    </source>
</reference>